<dbReference type="PROSITE" id="PS50088">
    <property type="entry name" value="ANK_REPEAT"/>
    <property type="match status" value="2"/>
</dbReference>
<dbReference type="Proteomes" id="UP001059041">
    <property type="component" value="Linkage Group LG14"/>
</dbReference>
<keyword evidence="3" id="KW-1185">Reference proteome</keyword>
<dbReference type="PANTHER" id="PTHR24133">
    <property type="entry name" value="ANKYRIN DOMAIN-CONTAINING"/>
    <property type="match status" value="1"/>
</dbReference>
<dbReference type="PANTHER" id="PTHR24133:SF40">
    <property type="entry name" value="ANKYRIN REPEAT DOMAIN 44"/>
    <property type="match status" value="1"/>
</dbReference>
<dbReference type="OrthoDB" id="19174at2759"/>
<dbReference type="SMART" id="SM00248">
    <property type="entry name" value="ANK"/>
    <property type="match status" value="2"/>
</dbReference>
<sequence length="218" mass="23771">MEFPEGFSQLDLLESHGQMIPVGTKSGWEEEGDEEDEGCQTEEWYQEQELKLQDNPTERILWAAERNRLATVEHLLASDTTLANCHDSDGYTPLHRAAYGGHYAVVSALLDAGADLHTRTTDGWTPLHSACCWGHTAVASCLLRRGAEVNAMTAGNLTPLQLAAGNAAAGQTIELLLSHRTLQTGLKNSAGETAYDIARRTSAHHRLFEMAAPCNNIC</sequence>
<evidence type="ECO:0000256" key="1">
    <source>
        <dbReference type="PROSITE-ProRule" id="PRU00023"/>
    </source>
</evidence>
<dbReference type="InterPro" id="IPR036770">
    <property type="entry name" value="Ankyrin_rpt-contain_sf"/>
</dbReference>
<dbReference type="AlphaFoldDB" id="A0A9W7TL80"/>
<dbReference type="Pfam" id="PF12796">
    <property type="entry name" value="Ank_2"/>
    <property type="match status" value="1"/>
</dbReference>
<accession>A0A9W7TL80</accession>
<feature type="repeat" description="ANK" evidence="1">
    <location>
        <begin position="122"/>
        <end position="154"/>
    </location>
</feature>
<protein>
    <submittedName>
        <fullName evidence="2">Ankyrin repeat domain-containing protein 49</fullName>
    </submittedName>
</protein>
<dbReference type="InterPro" id="IPR002110">
    <property type="entry name" value="Ankyrin_rpt"/>
</dbReference>
<name>A0A9W7TL80_TRIRA</name>
<proteinExistence type="predicted"/>
<dbReference type="EMBL" id="JAFHDT010000014">
    <property type="protein sequence ID" value="KAI7800968.1"/>
    <property type="molecule type" value="Genomic_DNA"/>
</dbReference>
<dbReference type="PRINTS" id="PR01415">
    <property type="entry name" value="ANKYRIN"/>
</dbReference>
<evidence type="ECO:0000313" key="2">
    <source>
        <dbReference type="EMBL" id="KAI7800968.1"/>
    </source>
</evidence>
<dbReference type="Gene3D" id="1.25.40.20">
    <property type="entry name" value="Ankyrin repeat-containing domain"/>
    <property type="match status" value="2"/>
</dbReference>
<comment type="caution">
    <text evidence="2">The sequence shown here is derived from an EMBL/GenBank/DDBJ whole genome shotgun (WGS) entry which is preliminary data.</text>
</comment>
<organism evidence="2 3">
    <name type="scientific">Triplophysa rosa</name>
    <name type="common">Cave loach</name>
    <dbReference type="NCBI Taxonomy" id="992332"/>
    <lineage>
        <taxon>Eukaryota</taxon>
        <taxon>Metazoa</taxon>
        <taxon>Chordata</taxon>
        <taxon>Craniata</taxon>
        <taxon>Vertebrata</taxon>
        <taxon>Euteleostomi</taxon>
        <taxon>Actinopterygii</taxon>
        <taxon>Neopterygii</taxon>
        <taxon>Teleostei</taxon>
        <taxon>Ostariophysi</taxon>
        <taxon>Cypriniformes</taxon>
        <taxon>Nemacheilidae</taxon>
        <taxon>Triplophysa</taxon>
    </lineage>
</organism>
<keyword evidence="1" id="KW-0040">ANK repeat</keyword>
<dbReference type="PROSITE" id="PS50297">
    <property type="entry name" value="ANK_REP_REGION"/>
    <property type="match status" value="2"/>
</dbReference>
<dbReference type="InterPro" id="IPR052391">
    <property type="entry name" value="E3_Ligase-Neurotoxin"/>
</dbReference>
<dbReference type="SUPFAM" id="SSF48403">
    <property type="entry name" value="Ankyrin repeat"/>
    <property type="match status" value="1"/>
</dbReference>
<evidence type="ECO:0000313" key="3">
    <source>
        <dbReference type="Proteomes" id="UP001059041"/>
    </source>
</evidence>
<reference evidence="2" key="1">
    <citation type="submission" date="2021-02" db="EMBL/GenBank/DDBJ databases">
        <title>Comparative genomics reveals that relaxation of natural selection precedes convergent phenotypic evolution of cavefish.</title>
        <authorList>
            <person name="Peng Z."/>
        </authorList>
    </citation>
    <scope>NUCLEOTIDE SEQUENCE</scope>
    <source>
        <tissue evidence="2">Muscle</tissue>
    </source>
</reference>
<feature type="repeat" description="ANK" evidence="1">
    <location>
        <begin position="89"/>
        <end position="121"/>
    </location>
</feature>
<gene>
    <name evidence="2" type="ORF">IRJ41_018004</name>
</gene>